<comment type="similarity">
    <text evidence="1">Belongs to the peptidase M20A family.</text>
</comment>
<dbReference type="InterPro" id="IPR047177">
    <property type="entry name" value="Pept_M20A"/>
</dbReference>
<feature type="binding site" evidence="7">
    <location>
        <position position="248"/>
    </location>
    <ligand>
        <name>Zn(2+)</name>
        <dbReference type="ChEBI" id="CHEBI:29105"/>
        <label>1</label>
    </ligand>
</feature>
<keyword evidence="2" id="KW-0645">Protease</keyword>
<keyword evidence="4" id="KW-0378">Hydrolase</keyword>
<dbReference type="InterPro" id="IPR017141">
    <property type="entry name" value="Pept_M20_carboxypep"/>
</dbReference>
<dbReference type="SUPFAM" id="SSF55031">
    <property type="entry name" value="Bacterial exopeptidase dimerisation domain"/>
    <property type="match status" value="1"/>
</dbReference>
<feature type="binding site" evidence="7">
    <location>
        <position position="593"/>
    </location>
    <ligand>
        <name>Zn(2+)</name>
        <dbReference type="ChEBI" id="CHEBI:29105"/>
        <label>1</label>
    </ligand>
</feature>
<evidence type="ECO:0000313" key="10">
    <source>
        <dbReference type="EMBL" id="KAF7770515.1"/>
    </source>
</evidence>
<dbReference type="InterPro" id="IPR002933">
    <property type="entry name" value="Peptidase_M20"/>
</dbReference>
<dbReference type="InterPro" id="IPR011650">
    <property type="entry name" value="Peptidase_M20_dimer"/>
</dbReference>
<dbReference type="InterPro" id="IPR001261">
    <property type="entry name" value="ArgE/DapE_CS"/>
</dbReference>
<dbReference type="PANTHER" id="PTHR45962:SF1">
    <property type="entry name" value="N-FATTY-ACYL-AMINO ACID SYNTHASE_HYDROLASE PM20D1"/>
    <property type="match status" value="1"/>
</dbReference>
<evidence type="ECO:0000256" key="5">
    <source>
        <dbReference type="ARBA" id="ARBA00022833"/>
    </source>
</evidence>
<reference evidence="10 11" key="1">
    <citation type="journal article" name="Sci. Rep.">
        <title>Telomere-to-telomere assembled and centromere annotated genomes of the two main subspecies of the button mushroom Agaricus bisporus reveal especially polymorphic chromosome ends.</title>
        <authorList>
            <person name="Sonnenberg A.S.M."/>
            <person name="Sedaghat-Telgerd N."/>
            <person name="Lavrijssen B."/>
            <person name="Ohm R.A."/>
            <person name="Hendrickx P.M."/>
            <person name="Scholtmeijer K."/>
            <person name="Baars J.J.P."/>
            <person name="van Peer A."/>
        </authorList>
    </citation>
    <scope>NUCLEOTIDE SEQUENCE [LARGE SCALE GENOMIC DNA]</scope>
    <source>
        <strain evidence="10 11">H119_p4</strain>
    </source>
</reference>
<dbReference type="Pfam" id="PF07687">
    <property type="entry name" value="M20_dimer"/>
    <property type="match status" value="1"/>
</dbReference>
<evidence type="ECO:0000256" key="1">
    <source>
        <dbReference type="ARBA" id="ARBA00006247"/>
    </source>
</evidence>
<evidence type="ECO:0000256" key="3">
    <source>
        <dbReference type="ARBA" id="ARBA00022723"/>
    </source>
</evidence>
<keyword evidence="8" id="KW-0732">Signal</keyword>
<dbReference type="Pfam" id="PF01546">
    <property type="entry name" value="Peptidase_M20"/>
    <property type="match status" value="1"/>
</dbReference>
<dbReference type="CDD" id="cd05674">
    <property type="entry name" value="M20_yscS"/>
    <property type="match status" value="1"/>
</dbReference>
<dbReference type="EMBL" id="JABXXO010000009">
    <property type="protein sequence ID" value="KAF7770515.1"/>
    <property type="molecule type" value="Genomic_DNA"/>
</dbReference>
<evidence type="ECO:0000256" key="8">
    <source>
        <dbReference type="SAM" id="SignalP"/>
    </source>
</evidence>
<feature type="active site" description="Proton acceptor" evidence="6">
    <location>
        <position position="282"/>
    </location>
</feature>
<feature type="binding site" evidence="7">
    <location>
        <position position="248"/>
    </location>
    <ligand>
        <name>Zn(2+)</name>
        <dbReference type="ChEBI" id="CHEBI:29105"/>
        <label>2</label>
    </ligand>
</feature>
<dbReference type="AlphaFoldDB" id="A0A8H7F010"/>
<feature type="binding site" evidence="7">
    <location>
        <position position="311"/>
    </location>
    <ligand>
        <name>Zn(2+)</name>
        <dbReference type="ChEBI" id="CHEBI:29105"/>
        <label>2</label>
    </ligand>
</feature>
<dbReference type="Proteomes" id="UP000629468">
    <property type="component" value="Unassembled WGS sequence"/>
</dbReference>
<sequence length="624" mass="68609">MPLKFLARSWFLPLLSHVEVLRKLTGGSKVAGMGPWSLGGTVGVPVPDDTPEIIPMYYKRRSIFYQLPLNRMLVRNHLANRNSKRFSTSLSWPSLQVQSEQPLSMEGRHVLFPQRHSQLWANLTATFGSRDYQSKTITWLSEAIQVPTESWDAMGPVGEDPRWEVLAPFHEYLEKAFPLVYSNLKVTKVNTYGIIYEWKGTSPELKPVLFAAHQDVVPVETNTVDEWNYPPFSGHFDGEKIWGRGASDDKSGLIGVLVALETLISHGYQPTRSIVLASGFDEEVSGLRGAATLAPVLQDLYGKNGFAFVIDEGSGFGKEYGTTFAMVGTAEKGYTDVEVKVASAGGHSSLPPDHTSIGILSAMLTHLESNPFKLEFSRDHPLYGSLQCLATHATNMPHDLRKLIRASTTSDDAMSKLTSTMSKDRSMKNLIGTTQAIDLISGGIKANALPEQAAAIVNHRISVTSSLKATKDRDVQLLTGLASQFNLSFTAFGEVVARGSEGSLTLGDPFHDGLEPAPITSTDAAPFQVLSGTIRATFNSHRGLTGPDHIFVTPGTMSGNTDTRYYWDLAPSIFRYNHQNFGDVLIGVPKGIHTVNEYMEADSFMEMIEFFTMLILNTDESTHL</sequence>
<dbReference type="SUPFAM" id="SSF53187">
    <property type="entry name" value="Zn-dependent exopeptidases"/>
    <property type="match status" value="1"/>
</dbReference>
<evidence type="ECO:0000256" key="6">
    <source>
        <dbReference type="PIRSR" id="PIRSR037217-1"/>
    </source>
</evidence>
<dbReference type="PROSITE" id="PS00758">
    <property type="entry name" value="ARGE_DAPE_CPG2_1"/>
    <property type="match status" value="1"/>
</dbReference>
<keyword evidence="3 7" id="KW-0479">Metal-binding</keyword>
<dbReference type="PIRSF" id="PIRSF037217">
    <property type="entry name" value="Carboxypeptidase_S"/>
    <property type="match status" value="1"/>
</dbReference>
<evidence type="ECO:0000256" key="7">
    <source>
        <dbReference type="PIRSR" id="PIRSR037217-2"/>
    </source>
</evidence>
<keyword evidence="5 7" id="KW-0862">Zinc</keyword>
<proteinExistence type="inferred from homology"/>
<dbReference type="PANTHER" id="PTHR45962">
    <property type="entry name" value="N-FATTY-ACYL-AMINO ACID SYNTHASE/HYDROLASE PM20D1"/>
    <property type="match status" value="1"/>
</dbReference>
<dbReference type="Gene3D" id="1.10.150.900">
    <property type="match status" value="1"/>
</dbReference>
<feature type="binding site" evidence="7">
    <location>
        <position position="213"/>
    </location>
    <ligand>
        <name>Zn(2+)</name>
        <dbReference type="ChEBI" id="CHEBI:29105"/>
        <label>2</label>
    </ligand>
</feature>
<dbReference type="GO" id="GO:0000328">
    <property type="term" value="C:fungal-type vacuole lumen"/>
    <property type="evidence" value="ECO:0007669"/>
    <property type="project" value="TreeGrafter"/>
</dbReference>
<feature type="binding site" evidence="7">
    <location>
        <position position="283"/>
    </location>
    <ligand>
        <name>Zn(2+)</name>
        <dbReference type="ChEBI" id="CHEBI:29105"/>
        <label>1</label>
    </ligand>
</feature>
<name>A0A8H7F010_AGABI</name>
<dbReference type="GO" id="GO:0051603">
    <property type="term" value="P:proteolysis involved in protein catabolic process"/>
    <property type="evidence" value="ECO:0007669"/>
    <property type="project" value="TreeGrafter"/>
</dbReference>
<comment type="caution">
    <text evidence="10">The sequence shown here is derived from an EMBL/GenBank/DDBJ whole genome shotgun (WGS) entry which is preliminary data.</text>
</comment>
<dbReference type="InterPro" id="IPR036264">
    <property type="entry name" value="Bact_exopeptidase_dim_dom"/>
</dbReference>
<evidence type="ECO:0000256" key="2">
    <source>
        <dbReference type="ARBA" id="ARBA00022670"/>
    </source>
</evidence>
<protein>
    <recommendedName>
        <fullName evidence="9">Peptidase M20 dimerisation domain-containing protein</fullName>
    </recommendedName>
</protein>
<feature type="signal peptide" evidence="8">
    <location>
        <begin position="1"/>
        <end position="17"/>
    </location>
</feature>
<organism evidence="10 11">
    <name type="scientific">Agaricus bisporus var. burnettii</name>
    <dbReference type="NCBI Taxonomy" id="192524"/>
    <lineage>
        <taxon>Eukaryota</taxon>
        <taxon>Fungi</taxon>
        <taxon>Dikarya</taxon>
        <taxon>Basidiomycota</taxon>
        <taxon>Agaricomycotina</taxon>
        <taxon>Agaricomycetes</taxon>
        <taxon>Agaricomycetidae</taxon>
        <taxon>Agaricales</taxon>
        <taxon>Agaricineae</taxon>
        <taxon>Agaricaceae</taxon>
        <taxon>Agaricus</taxon>
    </lineage>
</organism>
<dbReference type="GO" id="GO:0046872">
    <property type="term" value="F:metal ion binding"/>
    <property type="evidence" value="ECO:0007669"/>
    <property type="project" value="UniProtKB-KW"/>
</dbReference>
<feature type="domain" description="Peptidase M20 dimerisation" evidence="9">
    <location>
        <begin position="329"/>
        <end position="473"/>
    </location>
</feature>
<evidence type="ECO:0000313" key="11">
    <source>
        <dbReference type="Proteomes" id="UP000629468"/>
    </source>
</evidence>
<accession>A0A8H7F010</accession>
<feature type="active site" evidence="6">
    <location>
        <position position="215"/>
    </location>
</feature>
<gene>
    <name evidence="10" type="ORF">Agabi119p4_6489</name>
</gene>
<feature type="chain" id="PRO_5034386357" description="Peptidase M20 dimerisation domain-containing protein" evidence="8">
    <location>
        <begin position="18"/>
        <end position="624"/>
    </location>
</feature>
<dbReference type="Gene3D" id="3.30.70.360">
    <property type="match status" value="1"/>
</dbReference>
<evidence type="ECO:0000256" key="4">
    <source>
        <dbReference type="ARBA" id="ARBA00022801"/>
    </source>
</evidence>
<dbReference type="FunFam" id="3.40.630.10:FF:000027">
    <property type="entry name" value="N-fatty-acyl-amino acid synthase/hydrolase PM20D1"/>
    <property type="match status" value="1"/>
</dbReference>
<evidence type="ECO:0000259" key="9">
    <source>
        <dbReference type="Pfam" id="PF07687"/>
    </source>
</evidence>
<dbReference type="Gene3D" id="3.40.630.10">
    <property type="entry name" value="Zn peptidases"/>
    <property type="match status" value="1"/>
</dbReference>
<dbReference type="GO" id="GO:0004181">
    <property type="term" value="F:metallocarboxypeptidase activity"/>
    <property type="evidence" value="ECO:0007669"/>
    <property type="project" value="InterPro"/>
</dbReference>